<feature type="compositionally biased region" description="Low complexity" evidence="1">
    <location>
        <begin position="99"/>
        <end position="162"/>
    </location>
</feature>
<keyword evidence="3" id="KW-1185">Reference proteome</keyword>
<comment type="caution">
    <text evidence="2">The sequence shown here is derived from an EMBL/GenBank/DDBJ whole genome shotgun (WGS) entry which is preliminary data.</text>
</comment>
<dbReference type="EMBL" id="CAJVQA010021814">
    <property type="protein sequence ID" value="CAG8770779.1"/>
    <property type="molecule type" value="Genomic_DNA"/>
</dbReference>
<dbReference type="Proteomes" id="UP000789759">
    <property type="component" value="Unassembled WGS sequence"/>
</dbReference>
<dbReference type="AlphaFoldDB" id="A0A9N9J8M4"/>
<gene>
    <name evidence="2" type="ORF">CPELLU_LOCUS15863</name>
</gene>
<name>A0A9N9J8M4_9GLOM</name>
<evidence type="ECO:0000313" key="3">
    <source>
        <dbReference type="Proteomes" id="UP000789759"/>
    </source>
</evidence>
<evidence type="ECO:0000313" key="2">
    <source>
        <dbReference type="EMBL" id="CAG8770779.1"/>
    </source>
</evidence>
<dbReference type="OrthoDB" id="2432609at2759"/>
<evidence type="ECO:0000256" key="1">
    <source>
        <dbReference type="SAM" id="MobiDB-lite"/>
    </source>
</evidence>
<reference evidence="2" key="1">
    <citation type="submission" date="2021-06" db="EMBL/GenBank/DDBJ databases">
        <authorList>
            <person name="Kallberg Y."/>
            <person name="Tangrot J."/>
            <person name="Rosling A."/>
        </authorList>
    </citation>
    <scope>NUCLEOTIDE SEQUENCE</scope>
    <source>
        <strain evidence="2">FL966</strain>
    </source>
</reference>
<organism evidence="2 3">
    <name type="scientific">Cetraspora pellucida</name>
    <dbReference type="NCBI Taxonomy" id="1433469"/>
    <lineage>
        <taxon>Eukaryota</taxon>
        <taxon>Fungi</taxon>
        <taxon>Fungi incertae sedis</taxon>
        <taxon>Mucoromycota</taxon>
        <taxon>Glomeromycotina</taxon>
        <taxon>Glomeromycetes</taxon>
        <taxon>Diversisporales</taxon>
        <taxon>Gigasporaceae</taxon>
        <taxon>Cetraspora</taxon>
    </lineage>
</organism>
<sequence length="223" mass="25227">MAQEIKQLTATSKIKRSSYNTVAEWVKQAWDDIDIQLIQRSFKCCGISVANDGSEENLLFDYDLVEGYKANEYIFNYNERSDFTTSTYLDFSSQQHFLPQSSSSQDPPFQGPLFQTLSPQSSLPSSFPPQSSLPQSFPSQSSPPQSSLPQSSPPQSLKPQSFLSQNSPFQSFLPQGILSQSFPPQKLSPQQYLLSQQGPLHQQPHFQQNLLQQDYLALQYFLP</sequence>
<accession>A0A9N9J8M4</accession>
<proteinExistence type="predicted"/>
<feature type="region of interest" description="Disordered" evidence="1">
    <location>
        <begin position="97"/>
        <end position="162"/>
    </location>
</feature>
<protein>
    <submittedName>
        <fullName evidence="2">19621_t:CDS:1</fullName>
    </submittedName>
</protein>